<sequence length="59" mass="6655">MSAPQVVEWAGHSVHVLMKVYAKCIDGQQEEAMKRIEAVLQPFSVTPIDHRNRPSRQPG</sequence>
<dbReference type="EMBL" id="BOPF01000004">
    <property type="protein sequence ID" value="GIJ44637.1"/>
    <property type="molecule type" value="Genomic_DNA"/>
</dbReference>
<evidence type="ECO:0000313" key="2">
    <source>
        <dbReference type="Proteomes" id="UP000619260"/>
    </source>
</evidence>
<protein>
    <recommendedName>
        <fullName evidence="3">Integrase</fullName>
    </recommendedName>
</protein>
<evidence type="ECO:0008006" key="3">
    <source>
        <dbReference type="Google" id="ProtNLM"/>
    </source>
</evidence>
<reference evidence="1" key="1">
    <citation type="submission" date="2021-01" db="EMBL/GenBank/DDBJ databases">
        <title>Whole genome shotgun sequence of Virgisporangium aliadipatigenens NBRC 105644.</title>
        <authorList>
            <person name="Komaki H."/>
            <person name="Tamura T."/>
        </authorList>
    </citation>
    <scope>NUCLEOTIDE SEQUENCE</scope>
    <source>
        <strain evidence="1">NBRC 105644</strain>
    </source>
</reference>
<dbReference type="AlphaFoldDB" id="A0A8J4DPP1"/>
<organism evidence="1 2">
    <name type="scientific">Virgisporangium aliadipatigenens</name>
    <dbReference type="NCBI Taxonomy" id="741659"/>
    <lineage>
        <taxon>Bacteria</taxon>
        <taxon>Bacillati</taxon>
        <taxon>Actinomycetota</taxon>
        <taxon>Actinomycetes</taxon>
        <taxon>Micromonosporales</taxon>
        <taxon>Micromonosporaceae</taxon>
        <taxon>Virgisporangium</taxon>
    </lineage>
</organism>
<proteinExistence type="predicted"/>
<comment type="caution">
    <text evidence="1">The sequence shown here is derived from an EMBL/GenBank/DDBJ whole genome shotgun (WGS) entry which is preliminary data.</text>
</comment>
<name>A0A8J4DPP1_9ACTN</name>
<keyword evidence="2" id="KW-1185">Reference proteome</keyword>
<evidence type="ECO:0000313" key="1">
    <source>
        <dbReference type="EMBL" id="GIJ44637.1"/>
    </source>
</evidence>
<accession>A0A8J4DPP1</accession>
<dbReference type="Proteomes" id="UP000619260">
    <property type="component" value="Unassembled WGS sequence"/>
</dbReference>
<gene>
    <name evidence="1" type="ORF">Val02_15230</name>
</gene>